<dbReference type="AlphaFoldDB" id="A0AAV2QY00"/>
<organism evidence="6 7">
    <name type="scientific">Meganyctiphanes norvegica</name>
    <name type="common">Northern krill</name>
    <name type="synonym">Thysanopoda norvegica</name>
    <dbReference type="NCBI Taxonomy" id="48144"/>
    <lineage>
        <taxon>Eukaryota</taxon>
        <taxon>Metazoa</taxon>
        <taxon>Ecdysozoa</taxon>
        <taxon>Arthropoda</taxon>
        <taxon>Crustacea</taxon>
        <taxon>Multicrustacea</taxon>
        <taxon>Malacostraca</taxon>
        <taxon>Eumalacostraca</taxon>
        <taxon>Eucarida</taxon>
        <taxon>Euphausiacea</taxon>
        <taxon>Euphausiidae</taxon>
        <taxon>Meganyctiphanes</taxon>
    </lineage>
</organism>
<feature type="compositionally biased region" description="Polar residues" evidence="3">
    <location>
        <begin position="93"/>
        <end position="106"/>
    </location>
</feature>
<name>A0AAV2QY00_MEGNR</name>
<dbReference type="InterPro" id="IPR031481">
    <property type="entry name" value="Glyco_tran_10_N"/>
</dbReference>
<proteinExistence type="predicted"/>
<dbReference type="SUPFAM" id="SSF53756">
    <property type="entry name" value="UDP-Glycosyltransferase/glycogen phosphorylase"/>
    <property type="match status" value="1"/>
</dbReference>
<evidence type="ECO:0000256" key="4">
    <source>
        <dbReference type="SAM" id="Phobius"/>
    </source>
</evidence>
<feature type="domain" description="Fucosyltransferase N-terminal" evidence="5">
    <location>
        <begin position="179"/>
        <end position="282"/>
    </location>
</feature>
<reference evidence="6 7" key="1">
    <citation type="submission" date="2024-05" db="EMBL/GenBank/DDBJ databases">
        <authorList>
            <person name="Wallberg A."/>
        </authorList>
    </citation>
    <scope>NUCLEOTIDE SEQUENCE [LARGE SCALE GENOMIC DNA]</scope>
</reference>
<dbReference type="InterPro" id="IPR001503">
    <property type="entry name" value="Glyco_trans_10"/>
</dbReference>
<comment type="caution">
    <text evidence="6">The sequence shown here is derived from an EMBL/GenBank/DDBJ whole genome shotgun (WGS) entry which is preliminary data.</text>
</comment>
<dbReference type="Pfam" id="PF17039">
    <property type="entry name" value="Glyco_tran_10_N"/>
    <property type="match status" value="1"/>
</dbReference>
<dbReference type="Proteomes" id="UP001497623">
    <property type="component" value="Unassembled WGS sequence"/>
</dbReference>
<dbReference type="PANTHER" id="PTHR48438">
    <property type="entry name" value="ALPHA-(1,3)-FUCOSYLTRANSFERASE C-RELATED"/>
    <property type="match status" value="1"/>
</dbReference>
<accession>A0AAV2QY00</accession>
<dbReference type="EMBL" id="CAXKWB010012197">
    <property type="protein sequence ID" value="CAL4103671.1"/>
    <property type="molecule type" value="Genomic_DNA"/>
</dbReference>
<evidence type="ECO:0000313" key="7">
    <source>
        <dbReference type="Proteomes" id="UP001497623"/>
    </source>
</evidence>
<comment type="subcellular location">
    <subcellularLocation>
        <location evidence="1">Golgi apparatus</location>
        <location evidence="1">Golgi stack membrane</location>
        <topology evidence="1">Single-pass type II membrane protein</topology>
    </subcellularLocation>
</comment>
<sequence>MQLVHEFRKNLKVLLSICIFMLIVYISSTDFIDSHYVSYITDIHNNFMKHNINNSYKQMHTILGNSSILADDIKIKENVKNIFDKKDLEAKENTNNSESERLQLSGSGKDPLQSEAASELMWPTVTTLQSISYLPSGASRDPPPVATGPSSTSSAAASTSKLVVFYTPFYSIGWESFLGNGTDLTAHHCPQSNCRFSLDKSKANTADAVVFHADDFSIRDVPALRDEKQFYIWFTMEAPGIHGFKGRKYFHQLLEDGSLGSKSFFNWTFTYHQLSDLHMPYGYLTPKIESEFSTKFLSGLDEDATMKSYLVAMQEAKITPSVTLKYILGDNWQNFLDRPKLAAWMVSHCLTDSGIELYIS</sequence>
<keyword evidence="2" id="KW-0333">Golgi apparatus</keyword>
<keyword evidence="4" id="KW-0472">Membrane</keyword>
<evidence type="ECO:0000259" key="5">
    <source>
        <dbReference type="Pfam" id="PF17039"/>
    </source>
</evidence>
<keyword evidence="4" id="KW-0812">Transmembrane</keyword>
<evidence type="ECO:0000313" key="6">
    <source>
        <dbReference type="EMBL" id="CAL4103671.1"/>
    </source>
</evidence>
<dbReference type="GO" id="GO:0008417">
    <property type="term" value="F:fucosyltransferase activity"/>
    <property type="evidence" value="ECO:0007669"/>
    <property type="project" value="InterPro"/>
</dbReference>
<dbReference type="PANTHER" id="PTHR48438:SF1">
    <property type="entry name" value="ALPHA-(1,3)-FUCOSYLTRANSFERASE C-RELATED"/>
    <property type="match status" value="1"/>
</dbReference>
<feature type="non-terminal residue" evidence="6">
    <location>
        <position position="360"/>
    </location>
</feature>
<evidence type="ECO:0000256" key="3">
    <source>
        <dbReference type="SAM" id="MobiDB-lite"/>
    </source>
</evidence>
<gene>
    <name evidence="6" type="ORF">MNOR_LOCUS17626</name>
</gene>
<evidence type="ECO:0000256" key="2">
    <source>
        <dbReference type="ARBA" id="ARBA00023034"/>
    </source>
</evidence>
<dbReference type="GO" id="GO:0032580">
    <property type="term" value="C:Golgi cisterna membrane"/>
    <property type="evidence" value="ECO:0007669"/>
    <property type="project" value="UniProtKB-SubCell"/>
</dbReference>
<evidence type="ECO:0000256" key="1">
    <source>
        <dbReference type="ARBA" id="ARBA00004447"/>
    </source>
</evidence>
<keyword evidence="7" id="KW-1185">Reference proteome</keyword>
<keyword evidence="4" id="KW-1133">Transmembrane helix</keyword>
<protein>
    <recommendedName>
        <fullName evidence="5">Fucosyltransferase N-terminal domain-containing protein</fullName>
    </recommendedName>
</protein>
<feature type="region of interest" description="Disordered" evidence="3">
    <location>
        <begin position="91"/>
        <end position="111"/>
    </location>
</feature>
<feature type="transmembrane region" description="Helical" evidence="4">
    <location>
        <begin position="12"/>
        <end position="28"/>
    </location>
</feature>